<reference evidence="1" key="1">
    <citation type="submission" date="2023-10" db="EMBL/GenBank/DDBJ databases">
        <authorList>
            <person name="Chen Y."/>
            <person name="Shah S."/>
            <person name="Dougan E. K."/>
            <person name="Thang M."/>
            <person name="Chan C."/>
        </authorList>
    </citation>
    <scope>NUCLEOTIDE SEQUENCE [LARGE SCALE GENOMIC DNA]</scope>
</reference>
<comment type="caution">
    <text evidence="1">The sequence shown here is derived from an EMBL/GenBank/DDBJ whole genome shotgun (WGS) entry which is preliminary data.</text>
</comment>
<feature type="non-terminal residue" evidence="1">
    <location>
        <position position="146"/>
    </location>
</feature>
<organism evidence="1 2">
    <name type="scientific">Prorocentrum cordatum</name>
    <dbReference type="NCBI Taxonomy" id="2364126"/>
    <lineage>
        <taxon>Eukaryota</taxon>
        <taxon>Sar</taxon>
        <taxon>Alveolata</taxon>
        <taxon>Dinophyceae</taxon>
        <taxon>Prorocentrales</taxon>
        <taxon>Prorocentraceae</taxon>
        <taxon>Prorocentrum</taxon>
    </lineage>
</organism>
<dbReference type="Proteomes" id="UP001189429">
    <property type="component" value="Unassembled WGS sequence"/>
</dbReference>
<evidence type="ECO:0000313" key="1">
    <source>
        <dbReference type="EMBL" id="CAK0876412.1"/>
    </source>
</evidence>
<protein>
    <submittedName>
        <fullName evidence="1">Uncharacterized protein</fullName>
    </submittedName>
</protein>
<feature type="non-terminal residue" evidence="1">
    <location>
        <position position="1"/>
    </location>
</feature>
<accession>A0ABN9VV31</accession>
<dbReference type="EMBL" id="CAUYUJ010017623">
    <property type="protein sequence ID" value="CAK0876412.1"/>
    <property type="molecule type" value="Genomic_DNA"/>
</dbReference>
<name>A0ABN9VV31_9DINO</name>
<proteinExistence type="predicted"/>
<keyword evidence="2" id="KW-1185">Reference proteome</keyword>
<sequence>PFGSDLARPRPVAQPLASASFIMDSLLFSPMVRPGAAEAQNPAQVERLCSSTSGKAPLCPLGNAFAQGESVLASGEVSGHTSIGMSPAGGVAVMTMRSRSPAVDWRCKSPVRQQPHMVACTMPGTPTGKHRYVQVAQSHGSFRMAQ</sequence>
<gene>
    <name evidence="1" type="ORF">PCOR1329_LOCUS60789</name>
</gene>
<evidence type="ECO:0000313" key="2">
    <source>
        <dbReference type="Proteomes" id="UP001189429"/>
    </source>
</evidence>